<feature type="compositionally biased region" description="Polar residues" evidence="9">
    <location>
        <begin position="11"/>
        <end position="22"/>
    </location>
</feature>
<keyword evidence="7 8" id="KW-0472">Membrane</keyword>
<evidence type="ECO:0000313" key="11">
    <source>
        <dbReference type="EMBL" id="MCF6773359.1"/>
    </source>
</evidence>
<feature type="transmembrane region" description="Helical" evidence="10">
    <location>
        <begin position="34"/>
        <end position="59"/>
    </location>
</feature>
<keyword evidence="6 10" id="KW-1133">Transmembrane helix</keyword>
<evidence type="ECO:0000256" key="9">
    <source>
        <dbReference type="SAM" id="MobiDB-lite"/>
    </source>
</evidence>
<dbReference type="Pfam" id="PF02632">
    <property type="entry name" value="BioY"/>
    <property type="match status" value="1"/>
</dbReference>
<name>A0ABS9HJG3_9CORY</name>
<dbReference type="PIRSF" id="PIRSF016661">
    <property type="entry name" value="BioY"/>
    <property type="match status" value="1"/>
</dbReference>
<evidence type="ECO:0000256" key="1">
    <source>
        <dbReference type="ARBA" id="ARBA00004651"/>
    </source>
</evidence>
<comment type="subcellular location">
    <subcellularLocation>
        <location evidence="1 8">Cell membrane</location>
        <topology evidence="1 8">Multi-pass membrane protein</topology>
    </subcellularLocation>
</comment>
<gene>
    <name evidence="11" type="ORF">L3H44_02875</name>
</gene>
<keyword evidence="3 8" id="KW-0813">Transport</keyword>
<reference evidence="11 12" key="1">
    <citation type="submission" date="2022-01" db="EMBL/GenBank/DDBJ databases">
        <title>Identification and Characterization of Corynebacterium sp.</title>
        <authorList>
            <person name="Luo Q."/>
            <person name="Qu P."/>
            <person name="Chen Q."/>
        </authorList>
    </citation>
    <scope>NUCLEOTIDE SEQUENCE [LARGE SCALE GENOMIC DNA]</scope>
    <source>
        <strain evidence="11 12">MC-12</strain>
    </source>
</reference>
<evidence type="ECO:0000256" key="5">
    <source>
        <dbReference type="ARBA" id="ARBA00022692"/>
    </source>
</evidence>
<evidence type="ECO:0000256" key="10">
    <source>
        <dbReference type="SAM" id="Phobius"/>
    </source>
</evidence>
<evidence type="ECO:0000256" key="8">
    <source>
        <dbReference type="PIRNR" id="PIRNR016661"/>
    </source>
</evidence>
<feature type="transmembrane region" description="Helical" evidence="10">
    <location>
        <begin position="186"/>
        <end position="207"/>
    </location>
</feature>
<evidence type="ECO:0000256" key="6">
    <source>
        <dbReference type="ARBA" id="ARBA00022989"/>
    </source>
</evidence>
<protein>
    <recommendedName>
        <fullName evidence="8">Biotin transporter</fullName>
    </recommendedName>
</protein>
<accession>A0ABS9HJG3</accession>
<feature type="transmembrane region" description="Helical" evidence="10">
    <location>
        <begin position="80"/>
        <end position="99"/>
    </location>
</feature>
<keyword evidence="5 10" id="KW-0812">Transmembrane</keyword>
<evidence type="ECO:0000313" key="12">
    <source>
        <dbReference type="Proteomes" id="UP001200604"/>
    </source>
</evidence>
<dbReference type="Gene3D" id="1.10.1760.20">
    <property type="match status" value="1"/>
</dbReference>
<dbReference type="EMBL" id="JAKJKU010000001">
    <property type="protein sequence ID" value="MCF6773359.1"/>
    <property type="molecule type" value="Genomic_DNA"/>
</dbReference>
<comment type="caution">
    <text evidence="11">The sequence shown here is derived from an EMBL/GenBank/DDBJ whole genome shotgun (WGS) entry which is preliminary data.</text>
</comment>
<organism evidence="11 12">
    <name type="scientific">Corynebacterium parakroppenstedtii</name>
    <dbReference type="NCBI Taxonomy" id="2828363"/>
    <lineage>
        <taxon>Bacteria</taxon>
        <taxon>Bacillati</taxon>
        <taxon>Actinomycetota</taxon>
        <taxon>Actinomycetes</taxon>
        <taxon>Mycobacteriales</taxon>
        <taxon>Corynebacteriaceae</taxon>
        <taxon>Corynebacterium</taxon>
    </lineage>
</organism>
<evidence type="ECO:0000256" key="2">
    <source>
        <dbReference type="ARBA" id="ARBA00010692"/>
    </source>
</evidence>
<dbReference type="PANTHER" id="PTHR34295">
    <property type="entry name" value="BIOTIN TRANSPORTER BIOY"/>
    <property type="match status" value="1"/>
</dbReference>
<dbReference type="PANTHER" id="PTHR34295:SF4">
    <property type="entry name" value="BIOTIN TRANSPORTER BIOY-RELATED"/>
    <property type="match status" value="1"/>
</dbReference>
<sequence length="211" mass="21942">MSAMGDKAHNAGSTSTSAPHQQSSRRSSWGSRDVAYVAVFAALFIAMAFVSIPIGVAGVPIVMQNAIAIMAGMILGRRRGTAVIGLVLILGLIGLPVLAGGRSALSAFAGVSGGYVIGYLISAWVCGAIAEITPRRRPLQTILFVIVSVLGIFVQYFFGAIWMVVIKGFSLKAALTSQLAFIGPDLVKMIVVGLIASGVAAAFPRLLPEPR</sequence>
<feature type="transmembrane region" description="Helical" evidence="10">
    <location>
        <begin position="142"/>
        <end position="166"/>
    </location>
</feature>
<comment type="similarity">
    <text evidence="2 8">Belongs to the BioY family.</text>
</comment>
<feature type="transmembrane region" description="Helical" evidence="10">
    <location>
        <begin position="105"/>
        <end position="130"/>
    </location>
</feature>
<keyword evidence="12" id="KW-1185">Reference proteome</keyword>
<evidence type="ECO:0000256" key="7">
    <source>
        <dbReference type="ARBA" id="ARBA00023136"/>
    </source>
</evidence>
<proteinExistence type="inferred from homology"/>
<keyword evidence="4 8" id="KW-1003">Cell membrane</keyword>
<evidence type="ECO:0000256" key="3">
    <source>
        <dbReference type="ARBA" id="ARBA00022448"/>
    </source>
</evidence>
<dbReference type="InterPro" id="IPR003784">
    <property type="entry name" value="BioY"/>
</dbReference>
<feature type="region of interest" description="Disordered" evidence="9">
    <location>
        <begin position="1"/>
        <end position="26"/>
    </location>
</feature>
<evidence type="ECO:0000256" key="4">
    <source>
        <dbReference type="ARBA" id="ARBA00022475"/>
    </source>
</evidence>
<dbReference type="Proteomes" id="UP001200604">
    <property type="component" value="Unassembled WGS sequence"/>
</dbReference>